<keyword evidence="4 13" id="KW-0812">Transmembrane</keyword>
<dbReference type="RefSeq" id="XP_032051648.1">
    <property type="nucleotide sequence ID" value="XM_032195757.1"/>
</dbReference>
<dbReference type="GO" id="GO:0004974">
    <property type="term" value="F:leukotriene receptor activity"/>
    <property type="evidence" value="ECO:0007669"/>
    <property type="project" value="UniProtKB-ARBA"/>
</dbReference>
<evidence type="ECO:0000256" key="1">
    <source>
        <dbReference type="ARBA" id="ARBA00004651"/>
    </source>
</evidence>
<dbReference type="KEGG" id="aful:116494053"/>
<keyword evidence="8" id="KW-1015">Disulfide bond</keyword>
<gene>
    <name evidence="16" type="primary">LOC116494053</name>
</gene>
<dbReference type="InParanoid" id="A0A6J3DQP8"/>
<feature type="transmembrane region" description="Helical" evidence="13">
    <location>
        <begin position="99"/>
        <end position="120"/>
    </location>
</feature>
<dbReference type="GeneID" id="116494053"/>
<protein>
    <submittedName>
        <fullName evidence="16">Leukotriene B4 receptor 1-like</fullName>
    </submittedName>
</protein>
<accession>A0A6J3DQP8</accession>
<evidence type="ECO:0000256" key="6">
    <source>
        <dbReference type="ARBA" id="ARBA00023040"/>
    </source>
</evidence>
<comment type="similarity">
    <text evidence="12">Belongs to the chemokine-like receptor (CMKLR) family.</text>
</comment>
<dbReference type="GO" id="GO:0007204">
    <property type="term" value="P:positive regulation of cytosolic calcium ion concentration"/>
    <property type="evidence" value="ECO:0007669"/>
    <property type="project" value="TreeGrafter"/>
</dbReference>
<dbReference type="InterPro" id="IPR000248">
    <property type="entry name" value="ATII_rcpt"/>
</dbReference>
<dbReference type="PANTHER" id="PTHR24225:SF72">
    <property type="entry name" value="G-PROTEIN COUPLED RECEPTORS FAMILY 1 PROFILE DOMAIN-CONTAINING PROTEIN-RELATED"/>
    <property type="match status" value="1"/>
</dbReference>
<evidence type="ECO:0000256" key="2">
    <source>
        <dbReference type="ARBA" id="ARBA00022475"/>
    </source>
</evidence>
<keyword evidence="11" id="KW-0807">Transducer</keyword>
<dbReference type="AlphaFoldDB" id="A0A6J3DQP8"/>
<dbReference type="GO" id="GO:0007200">
    <property type="term" value="P:phospholipase C-activating G protein-coupled receptor signaling pathway"/>
    <property type="evidence" value="ECO:0007669"/>
    <property type="project" value="TreeGrafter"/>
</dbReference>
<evidence type="ECO:0000313" key="16">
    <source>
        <dbReference type="RefSeq" id="XP_032051648.1"/>
    </source>
</evidence>
<evidence type="ECO:0000256" key="4">
    <source>
        <dbReference type="ARBA" id="ARBA00022692"/>
    </source>
</evidence>
<dbReference type="Pfam" id="PF00001">
    <property type="entry name" value="7tm_1"/>
    <property type="match status" value="1"/>
</dbReference>
<dbReference type="GO" id="GO:0004875">
    <property type="term" value="F:complement receptor activity"/>
    <property type="evidence" value="ECO:0007669"/>
    <property type="project" value="TreeGrafter"/>
</dbReference>
<evidence type="ECO:0000256" key="9">
    <source>
        <dbReference type="ARBA" id="ARBA00023170"/>
    </source>
</evidence>
<feature type="transmembrane region" description="Helical" evidence="13">
    <location>
        <begin position="60"/>
        <end position="87"/>
    </location>
</feature>
<evidence type="ECO:0000256" key="7">
    <source>
        <dbReference type="ARBA" id="ARBA00023136"/>
    </source>
</evidence>
<keyword evidence="10" id="KW-0325">Glycoprotein</keyword>
<comment type="subcellular location">
    <subcellularLocation>
        <location evidence="1">Cell membrane</location>
        <topology evidence="1">Multi-pass membrane protein</topology>
    </subcellularLocation>
</comment>
<evidence type="ECO:0000256" key="12">
    <source>
        <dbReference type="ARBA" id="ARBA00025736"/>
    </source>
</evidence>
<dbReference type="InterPro" id="IPR017452">
    <property type="entry name" value="GPCR_Rhodpsn_7TM"/>
</dbReference>
<dbReference type="GO" id="GO:0006954">
    <property type="term" value="P:inflammatory response"/>
    <property type="evidence" value="ECO:0007669"/>
    <property type="project" value="TreeGrafter"/>
</dbReference>
<feature type="domain" description="G-protein coupled receptors family 1 profile" evidence="14">
    <location>
        <begin position="79"/>
        <end position="329"/>
    </location>
</feature>
<dbReference type="Gene3D" id="1.20.1070.10">
    <property type="entry name" value="Rhodopsin 7-helix transmembrane proteins"/>
    <property type="match status" value="1"/>
</dbReference>
<feature type="transmembrane region" description="Helical" evidence="13">
    <location>
        <begin position="268"/>
        <end position="293"/>
    </location>
</feature>
<feature type="transmembrane region" description="Helical" evidence="13">
    <location>
        <begin position="177"/>
        <end position="198"/>
    </location>
</feature>
<evidence type="ECO:0000256" key="8">
    <source>
        <dbReference type="ARBA" id="ARBA00023157"/>
    </source>
</evidence>
<keyword evidence="7 13" id="KW-0472">Membrane</keyword>
<name>A0A6J3DQP8_AYTFU</name>
<evidence type="ECO:0000256" key="5">
    <source>
        <dbReference type="ARBA" id="ARBA00022989"/>
    </source>
</evidence>
<proteinExistence type="inferred from homology"/>
<evidence type="ECO:0000256" key="11">
    <source>
        <dbReference type="ARBA" id="ARBA00023224"/>
    </source>
</evidence>
<keyword evidence="9" id="KW-0675">Receptor</keyword>
<dbReference type="GO" id="GO:0005886">
    <property type="term" value="C:plasma membrane"/>
    <property type="evidence" value="ECO:0007669"/>
    <property type="project" value="UniProtKB-SubCell"/>
</dbReference>
<dbReference type="InterPro" id="IPR000826">
    <property type="entry name" value="Formyl_rcpt-rel"/>
</dbReference>
<evidence type="ECO:0000256" key="10">
    <source>
        <dbReference type="ARBA" id="ARBA00023180"/>
    </source>
</evidence>
<sequence>MPGKSAENQLGKFLSSCLLTVSESKLSECKAPRILAPEKNQKISGMSEAEEVSTDLTWNAVKFVVCMILSLSFIIGTPGNCIVIWTVCTKMKQVSPSVLLILNLAIADILILITLPIWIYSFADSWVFGIVFCKILVFMIYCSMYASIFLITALSLERLMAVFYPFTMQRYKKKENIFVIMFLIWFLSIAFGVTIIPFQETDEINGGLQCTCRNYSTTGQRVSYLLLETLAGFVIPFLIICTCYVCVAKRIRQMSYRSKQRSERLITSIVVAFILCWFPHHLFNILDIISVQIEDSNGIYSALEKIIDKGEYVSGALVFISSCINPLLYAFAARKFQNHLRFTKISKLFEQLSQTVTEEDKKKISPVTKQETTVAGTEIL</sequence>
<keyword evidence="3" id="KW-0597">Phosphoprotein</keyword>
<organism evidence="15 16">
    <name type="scientific">Aythya fuligula</name>
    <name type="common">Tufted duck</name>
    <name type="synonym">Anas fuligula</name>
    <dbReference type="NCBI Taxonomy" id="219594"/>
    <lineage>
        <taxon>Eukaryota</taxon>
        <taxon>Metazoa</taxon>
        <taxon>Chordata</taxon>
        <taxon>Craniata</taxon>
        <taxon>Vertebrata</taxon>
        <taxon>Euteleostomi</taxon>
        <taxon>Archelosauria</taxon>
        <taxon>Archosauria</taxon>
        <taxon>Dinosauria</taxon>
        <taxon>Saurischia</taxon>
        <taxon>Theropoda</taxon>
        <taxon>Coelurosauria</taxon>
        <taxon>Aves</taxon>
        <taxon>Neognathae</taxon>
        <taxon>Galloanserae</taxon>
        <taxon>Anseriformes</taxon>
        <taxon>Anatidae</taxon>
        <taxon>Aythyinae</taxon>
        <taxon>Aythya</taxon>
    </lineage>
</organism>
<dbReference type="SUPFAM" id="SSF81321">
    <property type="entry name" value="Family A G protein-coupled receptor-like"/>
    <property type="match status" value="1"/>
</dbReference>
<keyword evidence="5 13" id="KW-1133">Transmembrane helix</keyword>
<feature type="transmembrane region" description="Helical" evidence="13">
    <location>
        <begin position="313"/>
        <end position="332"/>
    </location>
</feature>
<evidence type="ECO:0000259" key="14">
    <source>
        <dbReference type="PROSITE" id="PS50262"/>
    </source>
</evidence>
<dbReference type="InterPro" id="IPR000276">
    <property type="entry name" value="GPCR_Rhodpsn"/>
</dbReference>
<dbReference type="FunFam" id="1.20.1070.10:FF:000109">
    <property type="entry name" value="Leukotriene B4 receptor"/>
    <property type="match status" value="1"/>
</dbReference>
<feature type="transmembrane region" description="Helical" evidence="13">
    <location>
        <begin position="224"/>
        <end position="247"/>
    </location>
</feature>
<reference evidence="16" key="1">
    <citation type="submission" date="2025-08" db="UniProtKB">
        <authorList>
            <consortium name="RefSeq"/>
        </authorList>
    </citation>
    <scope>IDENTIFICATION</scope>
    <source>
        <tissue evidence="16">Lung</tissue>
    </source>
</reference>
<evidence type="ECO:0000313" key="15">
    <source>
        <dbReference type="Proteomes" id="UP000504639"/>
    </source>
</evidence>
<dbReference type="PANTHER" id="PTHR24225">
    <property type="entry name" value="CHEMOTACTIC RECEPTOR"/>
    <property type="match status" value="1"/>
</dbReference>
<keyword evidence="2" id="KW-1003">Cell membrane</keyword>
<evidence type="ECO:0000256" key="13">
    <source>
        <dbReference type="SAM" id="Phobius"/>
    </source>
</evidence>
<dbReference type="Proteomes" id="UP000504639">
    <property type="component" value="Chromosome 12"/>
</dbReference>
<dbReference type="PRINTS" id="PR00241">
    <property type="entry name" value="ANGIOTENSINR"/>
</dbReference>
<evidence type="ECO:0000256" key="3">
    <source>
        <dbReference type="ARBA" id="ARBA00022553"/>
    </source>
</evidence>
<keyword evidence="15" id="KW-1185">Reference proteome</keyword>
<dbReference type="PRINTS" id="PR00237">
    <property type="entry name" value="GPCRRHODOPSN"/>
</dbReference>
<keyword evidence="6" id="KW-0297">G-protein coupled receptor</keyword>
<dbReference type="PROSITE" id="PS50262">
    <property type="entry name" value="G_PROTEIN_RECEP_F1_2"/>
    <property type="match status" value="1"/>
</dbReference>
<feature type="transmembrane region" description="Helical" evidence="13">
    <location>
        <begin position="126"/>
        <end position="156"/>
    </location>
</feature>